<feature type="compositionally biased region" description="Pro residues" evidence="1">
    <location>
        <begin position="33"/>
        <end position="48"/>
    </location>
</feature>
<sequence>MAAAVVRAIAGAEVPIPGSDRVRWVELTVPSSSPSPPPPPPPSEPPAPAAAAAAEPRDVTGCLGVSGDRASYLIWRLHKNLPSAIEVIDISTRDEFPEIGLRLVFQEPLHPFALLCKDEVERGTGDAYLLYVLTTSGVAFVCFSGELRDDIGIGRLWNLVSRAKVVGAVQDMNHIPPGYGLVRLTMISN</sequence>
<protein>
    <submittedName>
        <fullName evidence="2">Nuclear pore complex protein NUP160</fullName>
    </submittedName>
</protein>
<gene>
    <name evidence="2" type="ORF">ACMD2_05200</name>
</gene>
<dbReference type="PANTHER" id="PTHR21286:SF0">
    <property type="entry name" value="NUCLEAR PORE COMPLEX PROTEIN NUP160"/>
    <property type="match status" value="1"/>
</dbReference>
<feature type="region of interest" description="Disordered" evidence="1">
    <location>
        <begin position="28"/>
        <end position="53"/>
    </location>
</feature>
<dbReference type="AlphaFoldDB" id="A0A199US10"/>
<proteinExistence type="predicted"/>
<comment type="caution">
    <text evidence="2">The sequence shown here is derived from an EMBL/GenBank/DDBJ whole genome shotgun (WGS) entry which is preliminary data.</text>
</comment>
<dbReference type="Proteomes" id="UP000092600">
    <property type="component" value="Unassembled WGS sequence"/>
</dbReference>
<dbReference type="GO" id="GO:0017056">
    <property type="term" value="F:structural constituent of nuclear pore"/>
    <property type="evidence" value="ECO:0007669"/>
    <property type="project" value="TreeGrafter"/>
</dbReference>
<dbReference type="PANTHER" id="PTHR21286">
    <property type="entry name" value="NUCLEAR PORE COMPLEX PROTEIN NUP160"/>
    <property type="match status" value="1"/>
</dbReference>
<accession>A0A199US10</accession>
<name>A0A199US10_ANACO</name>
<evidence type="ECO:0000313" key="2">
    <source>
        <dbReference type="EMBL" id="OAY67593.1"/>
    </source>
</evidence>
<evidence type="ECO:0000313" key="3">
    <source>
        <dbReference type="Proteomes" id="UP000092600"/>
    </source>
</evidence>
<evidence type="ECO:0000256" key="1">
    <source>
        <dbReference type="SAM" id="MobiDB-lite"/>
    </source>
</evidence>
<reference evidence="2 3" key="1">
    <citation type="journal article" date="2016" name="DNA Res.">
        <title>The draft genome of MD-2 pineapple using hybrid error correction of long reads.</title>
        <authorList>
            <person name="Redwan R.M."/>
            <person name="Saidin A."/>
            <person name="Kumar S.V."/>
        </authorList>
    </citation>
    <scope>NUCLEOTIDE SEQUENCE [LARGE SCALE GENOMIC DNA]</scope>
    <source>
        <strain evidence="3">cv. MD2</strain>
        <tissue evidence="2">Leaf</tissue>
    </source>
</reference>
<organism evidence="2 3">
    <name type="scientific">Ananas comosus</name>
    <name type="common">Pineapple</name>
    <name type="synonym">Ananas ananas</name>
    <dbReference type="NCBI Taxonomy" id="4615"/>
    <lineage>
        <taxon>Eukaryota</taxon>
        <taxon>Viridiplantae</taxon>
        <taxon>Streptophyta</taxon>
        <taxon>Embryophyta</taxon>
        <taxon>Tracheophyta</taxon>
        <taxon>Spermatophyta</taxon>
        <taxon>Magnoliopsida</taxon>
        <taxon>Liliopsida</taxon>
        <taxon>Poales</taxon>
        <taxon>Bromeliaceae</taxon>
        <taxon>Bromelioideae</taxon>
        <taxon>Ananas</taxon>
    </lineage>
</organism>
<dbReference type="InterPro" id="IPR021717">
    <property type="entry name" value="Nucleoporin_Nup160"/>
</dbReference>
<dbReference type="GO" id="GO:0005643">
    <property type="term" value="C:nuclear pore"/>
    <property type="evidence" value="ECO:0007669"/>
    <property type="project" value="UniProtKB-ARBA"/>
</dbReference>
<dbReference type="STRING" id="4615.A0A199US10"/>
<dbReference type="EMBL" id="LSRQ01005443">
    <property type="protein sequence ID" value="OAY67593.1"/>
    <property type="molecule type" value="Genomic_DNA"/>
</dbReference>